<evidence type="ECO:0000313" key="22">
    <source>
        <dbReference type="EMBL" id="KAK3800750.1"/>
    </source>
</evidence>
<feature type="repeat" description="WD" evidence="19">
    <location>
        <begin position="157"/>
        <end position="198"/>
    </location>
</feature>
<dbReference type="SUPFAM" id="SSF50978">
    <property type="entry name" value="WD40 repeat-like"/>
    <property type="match status" value="1"/>
</dbReference>
<feature type="repeat" description="WD" evidence="19">
    <location>
        <begin position="335"/>
        <end position="375"/>
    </location>
</feature>
<feature type="repeat" description="WD" evidence="19">
    <location>
        <begin position="252"/>
        <end position="293"/>
    </location>
</feature>
<dbReference type="EMBL" id="JAWDGP010000422">
    <property type="protein sequence ID" value="KAK3800750.1"/>
    <property type="molecule type" value="Genomic_DNA"/>
</dbReference>
<evidence type="ECO:0000256" key="18">
    <source>
        <dbReference type="ARBA" id="ARBA00077445"/>
    </source>
</evidence>
<keyword evidence="20" id="KW-0175">Coiled coil</keyword>
<keyword evidence="3" id="KW-0488">Methylation</keyword>
<protein>
    <recommendedName>
        <fullName evidence="16">U3 small nucleolar RNA-interacting protein 2</fullName>
    </recommendedName>
    <alternativeName>
        <fullName evidence="18">RRP9 homolog</fullName>
    </alternativeName>
    <alternativeName>
        <fullName evidence="17">U3 small nucleolar ribonucleoprotein-associated 55 kDa protein</fullName>
    </alternativeName>
</protein>
<evidence type="ECO:0000313" key="23">
    <source>
        <dbReference type="Proteomes" id="UP001283361"/>
    </source>
</evidence>
<proteinExistence type="inferred from homology"/>
<name>A0AAE1B720_9GAST</name>
<comment type="caution">
    <text evidence="22">The sequence shown here is derived from an EMBL/GenBank/DDBJ whole genome shotgun (WGS) entry which is preliminary data.</text>
</comment>
<feature type="repeat" description="WD" evidence="19">
    <location>
        <begin position="386"/>
        <end position="418"/>
    </location>
</feature>
<evidence type="ECO:0000256" key="19">
    <source>
        <dbReference type="PROSITE-ProRule" id="PRU00221"/>
    </source>
</evidence>
<evidence type="ECO:0000256" key="7">
    <source>
        <dbReference type="ARBA" id="ARBA00022574"/>
    </source>
</evidence>
<comment type="subunit">
    <text evidence="15">Interacts specifically with the U3 small nucleolar RNA (U3 snoRNA). Binds a sub-fragment of the U3 snoRNA surrounding the B/C motif (3UBC). This association with the U3BC RNA is dependent on the binding of a protein called 15.5K to the box B/C motif. The association of the protein with the U3BC RNA was found to be also dependent on a conserved RNA structure that flanks the box B/C motif. Part of the small subunit (SSU) processome, composed of more than 70 proteins and the RNA chaperone small nucleolar RNA (snoRNA) U3.</text>
</comment>
<comment type="subcellular location">
    <subcellularLocation>
        <location evidence="1">Nucleus</location>
        <location evidence="1">Nucleolus</location>
    </subcellularLocation>
</comment>
<dbReference type="AlphaFoldDB" id="A0AAE1B720"/>
<keyword evidence="6" id="KW-0597">Phosphoprotein</keyword>
<dbReference type="GO" id="GO:0034511">
    <property type="term" value="F:U3 snoRNA binding"/>
    <property type="evidence" value="ECO:0007669"/>
    <property type="project" value="InterPro"/>
</dbReference>
<comment type="similarity">
    <text evidence="2">Belongs to the WD repeat RRP9 family.</text>
</comment>
<evidence type="ECO:0000256" key="20">
    <source>
        <dbReference type="SAM" id="Coils"/>
    </source>
</evidence>
<feature type="repeat" description="WD" evidence="19">
    <location>
        <begin position="294"/>
        <end position="335"/>
    </location>
</feature>
<keyword evidence="23" id="KW-1185">Reference proteome</keyword>
<feature type="region of interest" description="Disordered" evidence="21">
    <location>
        <begin position="31"/>
        <end position="92"/>
    </location>
</feature>
<dbReference type="Pfam" id="PF00400">
    <property type="entry name" value="WD40"/>
    <property type="match status" value="6"/>
</dbReference>
<dbReference type="PROSITE" id="PS50294">
    <property type="entry name" value="WD_REPEATS_REGION"/>
    <property type="match status" value="4"/>
</dbReference>
<keyword evidence="11" id="KW-0007">Acetylation</keyword>
<evidence type="ECO:0000256" key="15">
    <source>
        <dbReference type="ARBA" id="ARBA00065513"/>
    </source>
</evidence>
<sequence>MNTVLIILDVGFRNHTKILVPPICRSIEKRKITTNSKASSKSQDKQIQKNVGKNNALSEEIESESDVDSSNDFTESRDKIYSSEEEEETAQQKKLRLAKQYLSKLEEEEAEKKADEESLKEAVASRLQHDISEQAGKLTKQVADQILCPAELDIKTFRGHGLPVTAIVITPDDKFVFTASKDCNICKWSLETGLKVKTVKGGRKGTEDVHIGHTDHILCMAISSDGKFLVAGDMNNMVKLWNPADCSFIHKFKGHRGPVTGVSFRKGAHTLYSCSSDRVVKVWNVDELAYVETLFGHNSPITSIDSLTRDRAITAGGSDKTVHVWKITEDSQLLFHGHNASIECVALINEGNFFTGADDSSVSLWSVLKKKPMTTVKAAHNEHGDFTGSENWITAVSALHHTDLVASGSKDGFVRFWKCGPDFKNLKQVFKVPVTGFINSLKFSSNGDFLVAAVGQEHRMGRWWRLKEALNGWCIIPLKSKALDT</sequence>
<dbReference type="PANTHER" id="PTHR19865:SF0">
    <property type="entry name" value="U3 SMALL NUCLEOLAR RNA-INTERACTING PROTEIN 2"/>
    <property type="match status" value="1"/>
</dbReference>
<dbReference type="InterPro" id="IPR015943">
    <property type="entry name" value="WD40/YVTN_repeat-like_dom_sf"/>
</dbReference>
<dbReference type="SMART" id="SM00320">
    <property type="entry name" value="WD40"/>
    <property type="match status" value="7"/>
</dbReference>
<dbReference type="Gene3D" id="2.130.10.10">
    <property type="entry name" value="YVTN repeat-like/Quinoprotein amine dehydrogenase"/>
    <property type="match status" value="1"/>
</dbReference>
<evidence type="ECO:0000256" key="6">
    <source>
        <dbReference type="ARBA" id="ARBA00022553"/>
    </source>
</evidence>
<dbReference type="Proteomes" id="UP001283361">
    <property type="component" value="Unassembled WGS sequence"/>
</dbReference>
<dbReference type="InterPro" id="IPR001680">
    <property type="entry name" value="WD40_rpt"/>
</dbReference>
<dbReference type="PROSITE" id="PS50082">
    <property type="entry name" value="WD_REPEATS_2"/>
    <property type="match status" value="6"/>
</dbReference>
<organism evidence="22 23">
    <name type="scientific">Elysia crispata</name>
    <name type="common">lettuce slug</name>
    <dbReference type="NCBI Taxonomy" id="231223"/>
    <lineage>
        <taxon>Eukaryota</taxon>
        <taxon>Metazoa</taxon>
        <taxon>Spiralia</taxon>
        <taxon>Lophotrochozoa</taxon>
        <taxon>Mollusca</taxon>
        <taxon>Gastropoda</taxon>
        <taxon>Heterobranchia</taxon>
        <taxon>Euthyneura</taxon>
        <taxon>Panpulmonata</taxon>
        <taxon>Sacoglossa</taxon>
        <taxon>Placobranchoidea</taxon>
        <taxon>Plakobranchidae</taxon>
        <taxon>Elysia</taxon>
    </lineage>
</organism>
<dbReference type="PANTHER" id="PTHR19865">
    <property type="entry name" value="U3 SMALL NUCLEOLAR RNA INTERACTING PROTEIN 2"/>
    <property type="match status" value="1"/>
</dbReference>
<evidence type="ECO:0000256" key="16">
    <source>
        <dbReference type="ARBA" id="ARBA00074377"/>
    </source>
</evidence>
<gene>
    <name evidence="22" type="ORF">RRG08_003155</name>
</gene>
<evidence type="ECO:0000256" key="13">
    <source>
        <dbReference type="ARBA" id="ARBA00023274"/>
    </source>
</evidence>
<evidence type="ECO:0000256" key="17">
    <source>
        <dbReference type="ARBA" id="ARBA00076054"/>
    </source>
</evidence>
<accession>A0AAE1B720</accession>
<feature type="repeat" description="WD" evidence="19">
    <location>
        <begin position="210"/>
        <end position="242"/>
    </location>
</feature>
<dbReference type="CDD" id="cd00200">
    <property type="entry name" value="WD40"/>
    <property type="match status" value="1"/>
</dbReference>
<dbReference type="FunFam" id="2.130.10.10:FF:000143">
    <property type="entry name" value="U3 small nucleolar RNA-interacting protein 2 isoform X2"/>
    <property type="match status" value="1"/>
</dbReference>
<keyword evidence="4" id="KW-1017">Isopeptide bond</keyword>
<dbReference type="InterPro" id="IPR036322">
    <property type="entry name" value="WD40_repeat_dom_sf"/>
</dbReference>
<evidence type="ECO:0000256" key="10">
    <source>
        <dbReference type="ARBA" id="ARBA00022884"/>
    </source>
</evidence>
<keyword evidence="13" id="KW-0687">Ribonucleoprotein</keyword>
<keyword evidence="10" id="KW-0694">RNA-binding</keyword>
<feature type="compositionally biased region" description="Acidic residues" evidence="21">
    <location>
        <begin position="59"/>
        <end position="69"/>
    </location>
</feature>
<keyword evidence="7 19" id="KW-0853">WD repeat</keyword>
<dbReference type="PRINTS" id="PR00320">
    <property type="entry name" value="GPROTEINBRPT"/>
</dbReference>
<keyword evidence="12" id="KW-0539">Nucleus</keyword>
<comment type="function">
    <text evidence="14">Component of a nucleolar small nuclear ribonucleoprotein particle (snoRNP) thought to participate in the processing and modification of pre-ribosomal RNA (pre-rRNA). Part of the small subunit (SSU) processome, first precursor of the small eukaryotic ribosomal subunit. During the assembly of the SSU processome in the nucleolus, many ribosome biogenesis factors, an RNA chaperone and ribosomal proteins associate with the nascent pre-rRNA and work in concert to generate RNA folding, modifications, rearrangements and cleavage as well as targeted degradation of pre-ribosomal RNA by the RNA exosome.</text>
</comment>
<feature type="coiled-coil region" evidence="20">
    <location>
        <begin position="95"/>
        <end position="125"/>
    </location>
</feature>
<evidence type="ECO:0000256" key="2">
    <source>
        <dbReference type="ARBA" id="ARBA00006777"/>
    </source>
</evidence>
<evidence type="ECO:0000256" key="1">
    <source>
        <dbReference type="ARBA" id="ARBA00004604"/>
    </source>
</evidence>
<dbReference type="GO" id="GO:0032040">
    <property type="term" value="C:small-subunit processome"/>
    <property type="evidence" value="ECO:0007669"/>
    <property type="project" value="TreeGrafter"/>
</dbReference>
<evidence type="ECO:0000256" key="8">
    <source>
        <dbReference type="ARBA" id="ARBA00022737"/>
    </source>
</evidence>
<evidence type="ECO:0000256" key="12">
    <source>
        <dbReference type="ARBA" id="ARBA00023242"/>
    </source>
</evidence>
<evidence type="ECO:0000256" key="5">
    <source>
        <dbReference type="ARBA" id="ARBA00022552"/>
    </source>
</evidence>
<feature type="compositionally biased region" description="Polar residues" evidence="21">
    <location>
        <begin position="48"/>
        <end position="57"/>
    </location>
</feature>
<evidence type="ECO:0000256" key="21">
    <source>
        <dbReference type="SAM" id="MobiDB-lite"/>
    </source>
</evidence>
<dbReference type="InterPro" id="IPR020472">
    <property type="entry name" value="WD40_PAC1"/>
</dbReference>
<evidence type="ECO:0000256" key="3">
    <source>
        <dbReference type="ARBA" id="ARBA00022481"/>
    </source>
</evidence>
<evidence type="ECO:0000256" key="9">
    <source>
        <dbReference type="ARBA" id="ARBA00022843"/>
    </source>
</evidence>
<keyword evidence="8" id="KW-0677">Repeat</keyword>
<dbReference type="PROSITE" id="PS00678">
    <property type="entry name" value="WD_REPEATS_1"/>
    <property type="match status" value="1"/>
</dbReference>
<evidence type="ECO:0000256" key="14">
    <source>
        <dbReference type="ARBA" id="ARBA00055322"/>
    </source>
</evidence>
<keyword evidence="5" id="KW-0698">rRNA processing</keyword>
<dbReference type="GO" id="GO:0006364">
    <property type="term" value="P:rRNA processing"/>
    <property type="evidence" value="ECO:0007669"/>
    <property type="project" value="UniProtKB-KW"/>
</dbReference>
<dbReference type="InterPro" id="IPR019775">
    <property type="entry name" value="WD40_repeat_CS"/>
</dbReference>
<reference evidence="22" key="1">
    <citation type="journal article" date="2023" name="G3 (Bethesda)">
        <title>A reference genome for the long-term kleptoplast-retaining sea slug Elysia crispata morphotype clarki.</title>
        <authorList>
            <person name="Eastman K.E."/>
            <person name="Pendleton A.L."/>
            <person name="Shaikh M.A."/>
            <person name="Suttiyut T."/>
            <person name="Ogas R."/>
            <person name="Tomko P."/>
            <person name="Gavelis G."/>
            <person name="Widhalm J.R."/>
            <person name="Wisecaver J.H."/>
        </authorList>
    </citation>
    <scope>NUCLEOTIDE SEQUENCE</scope>
    <source>
        <strain evidence="22">ECLA1</strain>
    </source>
</reference>
<evidence type="ECO:0000256" key="4">
    <source>
        <dbReference type="ARBA" id="ARBA00022499"/>
    </source>
</evidence>
<dbReference type="InterPro" id="IPR039241">
    <property type="entry name" value="Rrp9-like"/>
</dbReference>
<evidence type="ECO:0000256" key="11">
    <source>
        <dbReference type="ARBA" id="ARBA00022990"/>
    </source>
</evidence>
<keyword evidence="9" id="KW-0832">Ubl conjugation</keyword>